<sequence>MDGMLESVHPNLPKLKENEESELPSRRELRNAPEKKQANETLLNSIVDWKRMREMVDLKKHRKDYLTWVSNVRRRGTESMTATNSSDDGKGFRGSDGRRRGIQRQQRQMARASEAATADDEGFRCSDGRQRGLKRQRRQTA</sequence>
<feature type="compositionally biased region" description="Basic and acidic residues" evidence="1">
    <location>
        <begin position="14"/>
        <end position="38"/>
    </location>
</feature>
<gene>
    <name evidence="2" type="ORF">Scep_026743</name>
</gene>
<feature type="region of interest" description="Disordered" evidence="1">
    <location>
        <begin position="71"/>
        <end position="141"/>
    </location>
</feature>
<organism evidence="2 3">
    <name type="scientific">Stephania cephalantha</name>
    <dbReference type="NCBI Taxonomy" id="152367"/>
    <lineage>
        <taxon>Eukaryota</taxon>
        <taxon>Viridiplantae</taxon>
        <taxon>Streptophyta</taxon>
        <taxon>Embryophyta</taxon>
        <taxon>Tracheophyta</taxon>
        <taxon>Spermatophyta</taxon>
        <taxon>Magnoliopsida</taxon>
        <taxon>Ranunculales</taxon>
        <taxon>Menispermaceae</taxon>
        <taxon>Menispermoideae</taxon>
        <taxon>Cissampelideae</taxon>
        <taxon>Stephania</taxon>
    </lineage>
</organism>
<feature type="compositionally biased region" description="Low complexity" evidence="1">
    <location>
        <begin position="103"/>
        <end position="116"/>
    </location>
</feature>
<dbReference type="Proteomes" id="UP001419268">
    <property type="component" value="Unassembled WGS sequence"/>
</dbReference>
<proteinExistence type="predicted"/>
<dbReference type="EMBL" id="JBBNAG010000011">
    <property type="protein sequence ID" value="KAK9095274.1"/>
    <property type="molecule type" value="Genomic_DNA"/>
</dbReference>
<feature type="compositionally biased region" description="Basic and acidic residues" evidence="1">
    <location>
        <begin position="87"/>
        <end position="99"/>
    </location>
</feature>
<evidence type="ECO:0000256" key="1">
    <source>
        <dbReference type="SAM" id="MobiDB-lite"/>
    </source>
</evidence>
<feature type="region of interest" description="Disordered" evidence="1">
    <location>
        <begin position="1"/>
        <end position="38"/>
    </location>
</feature>
<comment type="caution">
    <text evidence="2">The sequence shown here is derived from an EMBL/GenBank/DDBJ whole genome shotgun (WGS) entry which is preliminary data.</text>
</comment>
<keyword evidence="3" id="KW-1185">Reference proteome</keyword>
<reference evidence="2 3" key="1">
    <citation type="submission" date="2024-01" db="EMBL/GenBank/DDBJ databases">
        <title>Genome assemblies of Stephania.</title>
        <authorList>
            <person name="Yang L."/>
        </authorList>
    </citation>
    <scope>NUCLEOTIDE SEQUENCE [LARGE SCALE GENOMIC DNA]</scope>
    <source>
        <strain evidence="2">JXDWG</strain>
        <tissue evidence="2">Leaf</tissue>
    </source>
</reference>
<accession>A0AAP0EUN1</accession>
<name>A0AAP0EUN1_9MAGN</name>
<protein>
    <submittedName>
        <fullName evidence="2">Uncharacterized protein</fullName>
    </submittedName>
</protein>
<feature type="compositionally biased region" description="Basic and acidic residues" evidence="1">
    <location>
        <begin position="121"/>
        <end position="130"/>
    </location>
</feature>
<evidence type="ECO:0000313" key="2">
    <source>
        <dbReference type="EMBL" id="KAK9095274.1"/>
    </source>
</evidence>
<dbReference type="AlphaFoldDB" id="A0AAP0EUN1"/>
<feature type="compositionally biased region" description="Basic residues" evidence="1">
    <location>
        <begin position="131"/>
        <end position="141"/>
    </location>
</feature>
<evidence type="ECO:0000313" key="3">
    <source>
        <dbReference type="Proteomes" id="UP001419268"/>
    </source>
</evidence>